<dbReference type="PRINTS" id="PR01577">
    <property type="entry name" value="KCNABCHANNEL"/>
</dbReference>
<keyword evidence="2" id="KW-0521">NADP</keyword>
<comment type="caution">
    <text evidence="5">The sequence shown here is derived from an EMBL/GenBank/DDBJ whole genome shotgun (WGS) entry which is preliminary data.</text>
</comment>
<keyword evidence="6" id="KW-1185">Reference proteome</keyword>
<keyword evidence="3" id="KW-0560">Oxidoreductase</keyword>
<dbReference type="SUPFAM" id="SSF51430">
    <property type="entry name" value="NAD(P)-linked oxidoreductase"/>
    <property type="match status" value="1"/>
</dbReference>
<evidence type="ECO:0000256" key="2">
    <source>
        <dbReference type="ARBA" id="ARBA00022857"/>
    </source>
</evidence>
<dbReference type="InterPro" id="IPR005399">
    <property type="entry name" value="K_chnl_volt-dep_bsu_KCNAB-rel"/>
</dbReference>
<organism evidence="5 6">
    <name type="scientific">Phytophthora citrophthora</name>
    <dbReference type="NCBI Taxonomy" id="4793"/>
    <lineage>
        <taxon>Eukaryota</taxon>
        <taxon>Sar</taxon>
        <taxon>Stramenopiles</taxon>
        <taxon>Oomycota</taxon>
        <taxon>Peronosporomycetes</taxon>
        <taxon>Peronosporales</taxon>
        <taxon>Peronosporaceae</taxon>
        <taxon>Phytophthora</taxon>
    </lineage>
</organism>
<dbReference type="EMBL" id="JASMQC010000026">
    <property type="protein sequence ID" value="KAK1934179.1"/>
    <property type="molecule type" value="Genomic_DNA"/>
</dbReference>
<keyword evidence="5" id="KW-0406">Ion transport</keyword>
<keyword evidence="5" id="KW-0407">Ion channel</keyword>
<sequence length="352" mass="39254">MGLTSNATIPEMTYRFLGDSGLLVSKLGLGTFMSDESKYEGDFWYNLMTLAYKYGVNFFDCAEAYGEGKAEVMLGKAIEKGIMEGVWSREDLVISTKIFHGTKSGPNAAGLSRKHVIEGTKASLKRLELDYVDVIFCHRSDPHTPIEETVRAMNFVIEQGWAFYWGTSSWSSADIIEACEIADRLGLIRPVAEQPQYNILERSQVDFDLVHLYKKYKLGLAVWSPLSMGILTGKYSAGKPEGSRYTSPAFQSGWMAGSFEKNVQIADKLKPIAEELGCTLAQMSIAWTVSNKNVSTVFLGASRPEQLEETLKASNVESKITPEIKEKIDTVVNFVPKLPELDPFALMRSRYL</sequence>
<comment type="similarity">
    <text evidence="1">Belongs to the shaker potassium channel beta subunit family.</text>
</comment>
<name>A0AAD9LG97_9STRA</name>
<gene>
    <name evidence="5" type="ORF">P3T76_011382</name>
</gene>
<accession>A0AAD9LG97</accession>
<dbReference type="Gene3D" id="3.20.20.100">
    <property type="entry name" value="NADP-dependent oxidoreductase domain"/>
    <property type="match status" value="1"/>
</dbReference>
<evidence type="ECO:0000313" key="5">
    <source>
        <dbReference type="EMBL" id="KAK1934179.1"/>
    </source>
</evidence>
<protein>
    <submittedName>
        <fullName evidence="5">Voltage-gated potassium channel subunit beta</fullName>
    </submittedName>
</protein>
<dbReference type="Pfam" id="PF00248">
    <property type="entry name" value="Aldo_ket_red"/>
    <property type="match status" value="1"/>
</dbReference>
<proteinExistence type="inferred from homology"/>
<feature type="domain" description="NADP-dependent oxidoreductase" evidence="4">
    <location>
        <begin position="26"/>
        <end position="325"/>
    </location>
</feature>
<evidence type="ECO:0000259" key="4">
    <source>
        <dbReference type="Pfam" id="PF00248"/>
    </source>
</evidence>
<dbReference type="GO" id="GO:0034220">
    <property type="term" value="P:monoatomic ion transmembrane transport"/>
    <property type="evidence" value="ECO:0007669"/>
    <property type="project" value="UniProtKB-KW"/>
</dbReference>
<dbReference type="PANTHER" id="PTHR43150:SF2">
    <property type="entry name" value="HYPERKINETIC, ISOFORM M"/>
    <property type="match status" value="1"/>
</dbReference>
<dbReference type="InterPro" id="IPR023210">
    <property type="entry name" value="NADP_OxRdtase_dom"/>
</dbReference>
<dbReference type="InterPro" id="IPR036812">
    <property type="entry name" value="NAD(P)_OxRdtase_dom_sf"/>
</dbReference>
<dbReference type="AlphaFoldDB" id="A0AAD9LG97"/>
<dbReference type="GO" id="GO:0016491">
    <property type="term" value="F:oxidoreductase activity"/>
    <property type="evidence" value="ECO:0007669"/>
    <property type="project" value="UniProtKB-KW"/>
</dbReference>
<evidence type="ECO:0000256" key="3">
    <source>
        <dbReference type="ARBA" id="ARBA00023002"/>
    </source>
</evidence>
<dbReference type="Proteomes" id="UP001259832">
    <property type="component" value="Unassembled WGS sequence"/>
</dbReference>
<keyword evidence="5" id="KW-0813">Transport</keyword>
<dbReference type="PANTHER" id="PTHR43150">
    <property type="entry name" value="HYPERKINETIC, ISOFORM M"/>
    <property type="match status" value="1"/>
</dbReference>
<reference evidence="5" key="1">
    <citation type="submission" date="2023-08" db="EMBL/GenBank/DDBJ databases">
        <title>Reference Genome Resource for the Citrus Pathogen Phytophthora citrophthora.</title>
        <authorList>
            <person name="Moller H."/>
            <person name="Coetzee B."/>
            <person name="Rose L.J."/>
            <person name="Van Niekerk J.M."/>
        </authorList>
    </citation>
    <scope>NUCLEOTIDE SEQUENCE</scope>
    <source>
        <strain evidence="5">STE-U-9442</strain>
    </source>
</reference>
<evidence type="ECO:0000313" key="6">
    <source>
        <dbReference type="Proteomes" id="UP001259832"/>
    </source>
</evidence>
<evidence type="ECO:0000256" key="1">
    <source>
        <dbReference type="ARBA" id="ARBA00006515"/>
    </source>
</evidence>